<dbReference type="PANTHER" id="PTHR11439:SF442">
    <property type="entry name" value="CYSTEINE-RICH RLK (RECEPTOR-LIKE PROTEIN KINASE) 8"/>
    <property type="match status" value="1"/>
</dbReference>
<dbReference type="STRING" id="157652.A0A371EJN4"/>
<evidence type="ECO:0008006" key="3">
    <source>
        <dbReference type="Google" id="ProtNLM"/>
    </source>
</evidence>
<gene>
    <name evidence="1" type="ORF">CR513_54967</name>
</gene>
<keyword evidence="2" id="KW-1185">Reference proteome</keyword>
<evidence type="ECO:0000313" key="2">
    <source>
        <dbReference type="Proteomes" id="UP000257109"/>
    </source>
</evidence>
<comment type="caution">
    <text evidence="1">The sequence shown here is derived from an EMBL/GenBank/DDBJ whole genome shotgun (WGS) entry which is preliminary data.</text>
</comment>
<reference evidence="1" key="1">
    <citation type="submission" date="2018-05" db="EMBL/GenBank/DDBJ databases">
        <title>Draft genome of Mucuna pruriens seed.</title>
        <authorList>
            <person name="Nnadi N.E."/>
            <person name="Vos R."/>
            <person name="Hasami M.H."/>
            <person name="Devisetty U.K."/>
            <person name="Aguiy J.C."/>
        </authorList>
    </citation>
    <scope>NUCLEOTIDE SEQUENCE [LARGE SCALE GENOMIC DNA]</scope>
    <source>
        <strain evidence="1">JCA_2017</strain>
    </source>
</reference>
<dbReference type="CDD" id="cd09272">
    <property type="entry name" value="RNase_HI_RT_Ty1"/>
    <property type="match status" value="1"/>
</dbReference>
<dbReference type="AlphaFoldDB" id="A0A371EJN4"/>
<sequence>MCFFNGIINEKVFVTQPPSFKSESTSVKWFQRRKKEFEMSLMGEFKFFLKLQIKQAEDGIYIHQTKLQEYVNSHTPTSILSLDETNKKVDQTSYKGTLGSLLYLIASIHDIMFSVCLCAQFQVDPRESHLTAIKHIFRSLKGTTNPSLWYNFAGDRIEKKSTSTIALSTVEAKYISATQCCSQLLWVKQQLEDYNIFKSNIPLFCDNIVAINLSKNCILHSRAKHTEIKHHFIRGYVQKGTLDLKFISTDKQLADIFTKPLPKYKHVHIKNLLEDALLRPNAERPCALKKMQDKARNFQQIFNKESFTRLTPSITS</sequence>
<organism evidence="1 2">
    <name type="scientific">Mucuna pruriens</name>
    <name type="common">Velvet bean</name>
    <name type="synonym">Dolichos pruriens</name>
    <dbReference type="NCBI Taxonomy" id="157652"/>
    <lineage>
        <taxon>Eukaryota</taxon>
        <taxon>Viridiplantae</taxon>
        <taxon>Streptophyta</taxon>
        <taxon>Embryophyta</taxon>
        <taxon>Tracheophyta</taxon>
        <taxon>Spermatophyta</taxon>
        <taxon>Magnoliopsida</taxon>
        <taxon>eudicotyledons</taxon>
        <taxon>Gunneridae</taxon>
        <taxon>Pentapetalae</taxon>
        <taxon>rosids</taxon>
        <taxon>fabids</taxon>
        <taxon>Fabales</taxon>
        <taxon>Fabaceae</taxon>
        <taxon>Papilionoideae</taxon>
        <taxon>50 kb inversion clade</taxon>
        <taxon>NPAAA clade</taxon>
        <taxon>indigoferoid/millettioid clade</taxon>
        <taxon>Phaseoleae</taxon>
        <taxon>Mucuna</taxon>
    </lineage>
</organism>
<dbReference type="PANTHER" id="PTHR11439">
    <property type="entry name" value="GAG-POL-RELATED RETROTRANSPOSON"/>
    <property type="match status" value="1"/>
</dbReference>
<evidence type="ECO:0000313" key="1">
    <source>
        <dbReference type="EMBL" id="RDX66278.1"/>
    </source>
</evidence>
<dbReference type="Proteomes" id="UP000257109">
    <property type="component" value="Unassembled WGS sequence"/>
</dbReference>
<protein>
    <recommendedName>
        <fullName evidence="3">Copia protein</fullName>
    </recommendedName>
</protein>
<dbReference type="EMBL" id="QJKJ01013510">
    <property type="protein sequence ID" value="RDX66278.1"/>
    <property type="molecule type" value="Genomic_DNA"/>
</dbReference>
<dbReference type="OrthoDB" id="1408760at2759"/>
<feature type="non-terminal residue" evidence="1">
    <location>
        <position position="1"/>
    </location>
</feature>
<proteinExistence type="predicted"/>
<name>A0A371EJN4_MUCPR</name>
<accession>A0A371EJN4</accession>